<dbReference type="Pfam" id="PF01494">
    <property type="entry name" value="FAD_binding_3"/>
    <property type="match status" value="1"/>
</dbReference>
<keyword evidence="5" id="KW-0560">Oxidoreductase</keyword>
<reference evidence="9" key="1">
    <citation type="submission" date="2021-01" db="EMBL/GenBank/DDBJ databases">
        <authorList>
            <person name="Corre E."/>
            <person name="Pelletier E."/>
            <person name="Niang G."/>
            <person name="Scheremetjew M."/>
            <person name="Finn R."/>
            <person name="Kale V."/>
            <person name="Holt S."/>
            <person name="Cochrane G."/>
            <person name="Meng A."/>
            <person name="Brown T."/>
            <person name="Cohen L."/>
        </authorList>
    </citation>
    <scope>NUCLEOTIDE SEQUENCE</scope>
    <source>
        <strain evidence="9">NIES-381</strain>
    </source>
</reference>
<feature type="domain" description="FAD-binding" evidence="7">
    <location>
        <begin position="29"/>
        <end position="325"/>
    </location>
</feature>
<keyword evidence="4" id="KW-0521">NADP</keyword>
<dbReference type="GO" id="GO:0071949">
    <property type="term" value="F:FAD binding"/>
    <property type="evidence" value="ECO:0007669"/>
    <property type="project" value="InterPro"/>
</dbReference>
<evidence type="ECO:0000313" key="9">
    <source>
        <dbReference type="EMBL" id="CAD9027105.1"/>
    </source>
</evidence>
<evidence type="ECO:0000256" key="5">
    <source>
        <dbReference type="ARBA" id="ARBA00023002"/>
    </source>
</evidence>
<evidence type="ECO:0000256" key="2">
    <source>
        <dbReference type="ARBA" id="ARBA00022630"/>
    </source>
</evidence>
<dbReference type="AlphaFoldDB" id="A0A6U8H9I9"/>
<dbReference type="GO" id="GO:0004502">
    <property type="term" value="F:kynurenine 3-monooxygenase activity"/>
    <property type="evidence" value="ECO:0007669"/>
    <property type="project" value="TreeGrafter"/>
</dbReference>
<protein>
    <recommendedName>
        <fullName evidence="7">FAD-binding domain-containing protein</fullName>
    </recommendedName>
</protein>
<keyword evidence="3" id="KW-0274">FAD</keyword>
<evidence type="ECO:0000256" key="4">
    <source>
        <dbReference type="ARBA" id="ARBA00022857"/>
    </source>
</evidence>
<comment type="cofactor">
    <cofactor evidence="1">
        <name>FAD</name>
        <dbReference type="ChEBI" id="CHEBI:57692"/>
    </cofactor>
</comment>
<accession>A0A6U8H9I9</accession>
<gene>
    <name evidence="8" type="ORF">EGYM00392_LOCUS38233</name>
    <name evidence="9" type="ORF">EGYM00392_LOCUS38235</name>
</gene>
<evidence type="ECO:0000256" key="1">
    <source>
        <dbReference type="ARBA" id="ARBA00001974"/>
    </source>
</evidence>
<name>A0A6U8H9I9_9EUGL</name>
<dbReference type="PANTHER" id="PTHR46028">
    <property type="entry name" value="KYNURENINE 3-MONOOXYGENASE"/>
    <property type="match status" value="1"/>
</dbReference>
<proteinExistence type="predicted"/>
<dbReference type="Gene3D" id="3.50.50.60">
    <property type="entry name" value="FAD/NAD(P)-binding domain"/>
    <property type="match status" value="1"/>
</dbReference>
<evidence type="ECO:0000256" key="3">
    <source>
        <dbReference type="ARBA" id="ARBA00022827"/>
    </source>
</evidence>
<organism evidence="9">
    <name type="scientific">Eutreptiella gymnastica</name>
    <dbReference type="NCBI Taxonomy" id="73025"/>
    <lineage>
        <taxon>Eukaryota</taxon>
        <taxon>Discoba</taxon>
        <taxon>Euglenozoa</taxon>
        <taxon>Euglenida</taxon>
        <taxon>Spirocuta</taxon>
        <taxon>Euglenophyceae</taxon>
        <taxon>Eutreptiales</taxon>
        <taxon>Eutreptiaceae</taxon>
        <taxon>Eutreptiella</taxon>
    </lineage>
</organism>
<keyword evidence="2" id="KW-0285">Flavoprotein</keyword>
<sequence length="431" mass="47939">MLVNTGHSVEIYERLDRIEPHPETSYPIGVNPRGLNAIKQISPELQKQIKDHGTVVKAWEIYGGTRKVAELCSGTTYGTTRATVNHLLYTDAVDRGVVVNFSHQLKSIDFEARQLVFKDTSSRMDHVVDATHSKVIACDGAYSAVRQQLVAHDADFKASVQITPWGSVYRALFAHGDTAALDPLVHYIFNGLYVAKATATTWAFVPGALLADESHRFLLTDTATPDNVQRLKAFVAEKAPKALELIPEEEYERFWQRRAFPGQIVQCSQLQYKGWLVFLGDAAHSVHPSTGEGINSGLEDAAVLSRLVAEEGNSDALFGRYEQVRVQDLAALGRIARYLEQSSWDAQFRVSSTITTILVGIGGKLGLTGPSKEAYMFGTLIDEDHILSYSEIYSRWQHQIRYIKPFAERMAKWFGPKQGSPVPAFSTDRHG</sequence>
<dbReference type="EMBL" id="HBGA01102839">
    <property type="protein sequence ID" value="CAD9027105.1"/>
    <property type="molecule type" value="Transcribed_RNA"/>
</dbReference>
<dbReference type="PANTHER" id="PTHR46028:SF2">
    <property type="entry name" value="KYNURENINE 3-MONOOXYGENASE"/>
    <property type="match status" value="1"/>
</dbReference>
<dbReference type="SUPFAM" id="SSF51905">
    <property type="entry name" value="FAD/NAD(P)-binding domain"/>
    <property type="match status" value="1"/>
</dbReference>
<dbReference type="EMBL" id="HBGA01102837">
    <property type="protein sequence ID" value="CAD9027103.1"/>
    <property type="molecule type" value="Transcribed_RNA"/>
</dbReference>
<evidence type="ECO:0000256" key="6">
    <source>
        <dbReference type="ARBA" id="ARBA00023033"/>
    </source>
</evidence>
<dbReference type="InterPro" id="IPR036188">
    <property type="entry name" value="FAD/NAD-bd_sf"/>
</dbReference>
<evidence type="ECO:0000259" key="7">
    <source>
        <dbReference type="Pfam" id="PF01494"/>
    </source>
</evidence>
<dbReference type="PRINTS" id="PR00420">
    <property type="entry name" value="RNGMNOXGNASE"/>
</dbReference>
<dbReference type="InterPro" id="IPR002938">
    <property type="entry name" value="FAD-bd"/>
</dbReference>
<dbReference type="GO" id="GO:0070189">
    <property type="term" value="P:kynurenine metabolic process"/>
    <property type="evidence" value="ECO:0007669"/>
    <property type="project" value="TreeGrafter"/>
</dbReference>
<keyword evidence="6" id="KW-0503">Monooxygenase</keyword>
<evidence type="ECO:0000313" key="8">
    <source>
        <dbReference type="EMBL" id="CAD9027103.1"/>
    </source>
</evidence>